<keyword evidence="3" id="KW-0378">Hydrolase</keyword>
<dbReference type="InterPro" id="IPR036866">
    <property type="entry name" value="RibonucZ/Hydroxyglut_hydro"/>
</dbReference>
<dbReference type="Proteomes" id="UP001642482">
    <property type="component" value="Unassembled WGS sequence"/>
</dbReference>
<keyword evidence="2" id="KW-0479">Metal-binding</keyword>
<evidence type="ECO:0000256" key="3">
    <source>
        <dbReference type="ARBA" id="ARBA00022801"/>
    </source>
</evidence>
<gene>
    <name evidence="5" type="ORF">SEUCBS140593_003747</name>
</gene>
<comment type="similarity">
    <text evidence="1">Belongs to the metallo-beta-lactamase superfamily.</text>
</comment>
<evidence type="ECO:0000313" key="6">
    <source>
        <dbReference type="Proteomes" id="UP001642482"/>
    </source>
</evidence>
<organism evidence="5 6">
    <name type="scientific">Sporothrix eucalyptigena</name>
    <dbReference type="NCBI Taxonomy" id="1812306"/>
    <lineage>
        <taxon>Eukaryota</taxon>
        <taxon>Fungi</taxon>
        <taxon>Dikarya</taxon>
        <taxon>Ascomycota</taxon>
        <taxon>Pezizomycotina</taxon>
        <taxon>Sordariomycetes</taxon>
        <taxon>Sordariomycetidae</taxon>
        <taxon>Ophiostomatales</taxon>
        <taxon>Ophiostomataceae</taxon>
        <taxon>Sporothrix</taxon>
    </lineage>
</organism>
<name>A0ABP0BHC6_9PEZI</name>
<proteinExistence type="inferred from homology"/>
<evidence type="ECO:0000256" key="4">
    <source>
        <dbReference type="ARBA" id="ARBA00022833"/>
    </source>
</evidence>
<evidence type="ECO:0000313" key="5">
    <source>
        <dbReference type="EMBL" id="CAK7219007.1"/>
    </source>
</evidence>
<evidence type="ECO:0000256" key="1">
    <source>
        <dbReference type="ARBA" id="ARBA00007749"/>
    </source>
</evidence>
<keyword evidence="4" id="KW-0862">Zinc</keyword>
<evidence type="ECO:0008006" key="7">
    <source>
        <dbReference type="Google" id="ProtNLM"/>
    </source>
</evidence>
<dbReference type="EMBL" id="CAWUHD010000029">
    <property type="protein sequence ID" value="CAK7219007.1"/>
    <property type="molecule type" value="Genomic_DNA"/>
</dbReference>
<sequence>MASQKQLPAASGSVEIILLDGGGFQTTEDWRLHAGGHSRPFYLYDWCFFIHHKASGKKILWDLGISNDRSLYTPSVLNFQWATANPTGPRLALTEQLKAIGHDPAEIKTVFFRGEFPNADALFGPGTLAYCRPGHVQDGQPTVASQWDSRFFSDDKNVQTEPYAEFEGPWVPWGPFGAAMDYFGDGSFWIIQAPGHMPGNLTACGRLPSGEQILLASDCCHSRAIFDGRSQIAVTGPDGSKFCLHSDLDTALETIQKIREAVNSYGMHLAIAHDPEFIREGKDTVLMSILHPYLAKKETSRERHDYSRTAV</sequence>
<dbReference type="CDD" id="cd07730">
    <property type="entry name" value="metallo-hydrolase-like_MBL-fold"/>
    <property type="match status" value="1"/>
</dbReference>
<dbReference type="SUPFAM" id="SSF56281">
    <property type="entry name" value="Metallo-hydrolase/oxidoreductase"/>
    <property type="match status" value="1"/>
</dbReference>
<evidence type="ECO:0000256" key="2">
    <source>
        <dbReference type="ARBA" id="ARBA00022723"/>
    </source>
</evidence>
<comment type="caution">
    <text evidence="5">The sequence shown here is derived from an EMBL/GenBank/DDBJ whole genome shotgun (WGS) entry which is preliminary data.</text>
</comment>
<reference evidence="5 6" key="1">
    <citation type="submission" date="2024-01" db="EMBL/GenBank/DDBJ databases">
        <authorList>
            <person name="Allen C."/>
            <person name="Tagirdzhanova G."/>
        </authorList>
    </citation>
    <scope>NUCLEOTIDE SEQUENCE [LARGE SCALE GENOMIC DNA]</scope>
</reference>
<keyword evidence="6" id="KW-1185">Reference proteome</keyword>
<dbReference type="Gene3D" id="3.60.15.10">
    <property type="entry name" value="Ribonuclease Z/Hydroxyacylglutathione hydrolase-like"/>
    <property type="match status" value="2"/>
</dbReference>
<dbReference type="PANTHER" id="PTHR42978:SF4">
    <property type="entry name" value="METALLO-BETA-LACTAMASE DOMAIN-CONTAINING PROTEIN"/>
    <property type="match status" value="1"/>
</dbReference>
<dbReference type="PANTHER" id="PTHR42978">
    <property type="entry name" value="QUORUM-QUENCHING LACTONASE YTNP-RELATED-RELATED"/>
    <property type="match status" value="1"/>
</dbReference>
<protein>
    <recommendedName>
        <fullName evidence="7">Metallo-beta-lactamase domain-containing protein</fullName>
    </recommendedName>
</protein>
<dbReference type="InterPro" id="IPR051013">
    <property type="entry name" value="MBL_superfamily_lactonases"/>
</dbReference>
<accession>A0ABP0BHC6</accession>